<protein>
    <submittedName>
        <fullName evidence="3">Uncharacterized protein</fullName>
    </submittedName>
</protein>
<keyword evidence="1" id="KW-0732">Signal</keyword>
<evidence type="ECO:0000313" key="2">
    <source>
        <dbReference type="Proteomes" id="UP000887578"/>
    </source>
</evidence>
<organism evidence="2 3">
    <name type="scientific">Panagrolaimus davidi</name>
    <dbReference type="NCBI Taxonomy" id="227884"/>
    <lineage>
        <taxon>Eukaryota</taxon>
        <taxon>Metazoa</taxon>
        <taxon>Ecdysozoa</taxon>
        <taxon>Nematoda</taxon>
        <taxon>Chromadorea</taxon>
        <taxon>Rhabditida</taxon>
        <taxon>Tylenchina</taxon>
        <taxon>Panagrolaimomorpha</taxon>
        <taxon>Panagrolaimoidea</taxon>
        <taxon>Panagrolaimidae</taxon>
        <taxon>Panagrolaimus</taxon>
    </lineage>
</organism>
<dbReference type="AlphaFoldDB" id="A0A914R4W6"/>
<dbReference type="Proteomes" id="UP000887578">
    <property type="component" value="Unplaced"/>
</dbReference>
<feature type="chain" id="PRO_5037478981" evidence="1">
    <location>
        <begin position="22"/>
        <end position="142"/>
    </location>
</feature>
<evidence type="ECO:0000256" key="1">
    <source>
        <dbReference type="SAM" id="SignalP"/>
    </source>
</evidence>
<reference evidence="3" key="1">
    <citation type="submission" date="2022-11" db="UniProtKB">
        <authorList>
            <consortium name="WormBaseParasite"/>
        </authorList>
    </citation>
    <scope>IDENTIFICATION</scope>
</reference>
<keyword evidence="2" id="KW-1185">Reference proteome</keyword>
<proteinExistence type="predicted"/>
<dbReference type="WBParaSite" id="PDA_v2.g968.t1">
    <property type="protein sequence ID" value="PDA_v2.g968.t1"/>
    <property type="gene ID" value="PDA_v2.g968"/>
</dbReference>
<sequence>MFFRITIFIVAFTFAYATVSANRYREYLEECVTSYKNVITQVCPSSSSNPLMPCLSDDVLQRYNNDSTLALIKLGFQCCDSSCNQLDIVRLSCCDEPACYRRCKGKPEEAPSEGKAAAFRRLRQINRDAAVAYANAETFNDF</sequence>
<feature type="signal peptide" evidence="1">
    <location>
        <begin position="1"/>
        <end position="21"/>
    </location>
</feature>
<accession>A0A914R4W6</accession>
<evidence type="ECO:0000313" key="3">
    <source>
        <dbReference type="WBParaSite" id="PDA_v2.g968.t1"/>
    </source>
</evidence>
<name>A0A914R4W6_9BILA</name>